<feature type="compositionally biased region" description="Polar residues" evidence="1">
    <location>
        <begin position="74"/>
        <end position="85"/>
    </location>
</feature>
<proteinExistence type="predicted"/>
<keyword evidence="3" id="KW-1185">Reference proteome</keyword>
<evidence type="ECO:0000313" key="2">
    <source>
        <dbReference type="EMBL" id="KAF9498146.1"/>
    </source>
</evidence>
<gene>
    <name evidence="2" type="ORF">BDN71DRAFT_443101</name>
</gene>
<dbReference type="EMBL" id="MU154539">
    <property type="protein sequence ID" value="KAF9498146.1"/>
    <property type="molecule type" value="Genomic_DNA"/>
</dbReference>
<reference evidence="2" key="1">
    <citation type="submission" date="2020-11" db="EMBL/GenBank/DDBJ databases">
        <authorList>
            <consortium name="DOE Joint Genome Institute"/>
            <person name="Ahrendt S."/>
            <person name="Riley R."/>
            <person name="Andreopoulos W."/>
            <person name="Labutti K."/>
            <person name="Pangilinan J."/>
            <person name="Ruiz-Duenas F.J."/>
            <person name="Barrasa J.M."/>
            <person name="Sanchez-Garcia M."/>
            <person name="Camarero S."/>
            <person name="Miyauchi S."/>
            <person name="Serrano A."/>
            <person name="Linde D."/>
            <person name="Babiker R."/>
            <person name="Drula E."/>
            <person name="Ayuso-Fernandez I."/>
            <person name="Pacheco R."/>
            <person name="Padilla G."/>
            <person name="Ferreira P."/>
            <person name="Barriuso J."/>
            <person name="Kellner H."/>
            <person name="Castanera R."/>
            <person name="Alfaro M."/>
            <person name="Ramirez L."/>
            <person name="Pisabarro A.G."/>
            <person name="Kuo A."/>
            <person name="Tritt A."/>
            <person name="Lipzen A."/>
            <person name="He G."/>
            <person name="Yan M."/>
            <person name="Ng V."/>
            <person name="Cullen D."/>
            <person name="Martin F."/>
            <person name="Rosso M.-N."/>
            <person name="Henrissat B."/>
            <person name="Hibbett D."/>
            <person name="Martinez A.T."/>
            <person name="Grigoriev I.V."/>
        </authorList>
    </citation>
    <scope>NUCLEOTIDE SEQUENCE</scope>
    <source>
        <strain evidence="2">ATCC 90797</strain>
    </source>
</reference>
<name>A0A9P6A2P9_PLEER</name>
<organism evidence="2 3">
    <name type="scientific">Pleurotus eryngii</name>
    <name type="common">Boletus of the steppes</name>
    <dbReference type="NCBI Taxonomy" id="5323"/>
    <lineage>
        <taxon>Eukaryota</taxon>
        <taxon>Fungi</taxon>
        <taxon>Dikarya</taxon>
        <taxon>Basidiomycota</taxon>
        <taxon>Agaricomycotina</taxon>
        <taxon>Agaricomycetes</taxon>
        <taxon>Agaricomycetidae</taxon>
        <taxon>Agaricales</taxon>
        <taxon>Pleurotineae</taxon>
        <taxon>Pleurotaceae</taxon>
        <taxon>Pleurotus</taxon>
    </lineage>
</organism>
<evidence type="ECO:0000313" key="3">
    <source>
        <dbReference type="Proteomes" id="UP000807025"/>
    </source>
</evidence>
<evidence type="ECO:0000256" key="1">
    <source>
        <dbReference type="SAM" id="MobiDB-lite"/>
    </source>
</evidence>
<protein>
    <submittedName>
        <fullName evidence="2">Uncharacterized protein</fullName>
    </submittedName>
</protein>
<sequence>MRRLVDYGPQTNACYGCVYTVSGVTTEEGAHREVEVPTAQLTQKLLPLPGTCHALRKSSAHLPKPDPPSHPQPYLTSSTNMYVTP</sequence>
<dbReference type="Proteomes" id="UP000807025">
    <property type="component" value="Unassembled WGS sequence"/>
</dbReference>
<dbReference type="AlphaFoldDB" id="A0A9P6A2P9"/>
<feature type="region of interest" description="Disordered" evidence="1">
    <location>
        <begin position="56"/>
        <end position="85"/>
    </location>
</feature>
<comment type="caution">
    <text evidence="2">The sequence shown here is derived from an EMBL/GenBank/DDBJ whole genome shotgun (WGS) entry which is preliminary data.</text>
</comment>
<accession>A0A9P6A2P9</accession>